<dbReference type="EMBL" id="PYHR01000002">
    <property type="protein sequence ID" value="PWD50653.1"/>
    <property type="molecule type" value="Genomic_DNA"/>
</dbReference>
<evidence type="ECO:0000259" key="1">
    <source>
        <dbReference type="Pfam" id="PF00117"/>
    </source>
</evidence>
<dbReference type="Proteomes" id="UP000245166">
    <property type="component" value="Unassembled WGS sequence"/>
</dbReference>
<comment type="caution">
    <text evidence="2">The sequence shown here is derived from an EMBL/GenBank/DDBJ whole genome shotgun (WGS) entry which is preliminary data.</text>
</comment>
<dbReference type="Pfam" id="PF00117">
    <property type="entry name" value="GATase"/>
    <property type="match status" value="1"/>
</dbReference>
<accession>A0A2U1ZUM1</accession>
<name>A0A2U1ZUM1_9MICO</name>
<dbReference type="PANTHER" id="PTHR42695:SF5">
    <property type="entry name" value="GLUTAMINE AMIDOTRANSFERASE YLR126C-RELATED"/>
    <property type="match status" value="1"/>
</dbReference>
<keyword evidence="3" id="KW-1185">Reference proteome</keyword>
<dbReference type="RefSeq" id="WP_109229034.1">
    <property type="nucleotide sequence ID" value="NZ_PYHR01000002.1"/>
</dbReference>
<dbReference type="OrthoDB" id="5196541at2"/>
<dbReference type="CDD" id="cd01741">
    <property type="entry name" value="GATase1_1"/>
    <property type="match status" value="1"/>
</dbReference>
<dbReference type="InterPro" id="IPR017926">
    <property type="entry name" value="GATASE"/>
</dbReference>
<dbReference type="PROSITE" id="PS51273">
    <property type="entry name" value="GATASE_TYPE_1"/>
    <property type="match status" value="1"/>
</dbReference>
<keyword evidence="2" id="KW-0315">Glutamine amidotransferase</keyword>
<dbReference type="GO" id="GO:0005829">
    <property type="term" value="C:cytosol"/>
    <property type="evidence" value="ECO:0007669"/>
    <property type="project" value="TreeGrafter"/>
</dbReference>
<feature type="domain" description="Glutamine amidotransferase" evidence="1">
    <location>
        <begin position="69"/>
        <end position="178"/>
    </location>
</feature>
<sequence length="240" mass="25199">MTRTALVLRHDPGIGLGNVAPTLASHGYAVTTIDTPGGDVGALDPLDWDVVVALGGTEGAYETDAHPYLAAEIELLATRAAARRPILGICLGAQMLAAALGARAYRGDAHEVGLLAVDLTPAGTASPVRHVAGVRMVEWHHDTFDLPDGVELLATSPSYPQAYGVGRWLLAVQFHPEVDDVILDGWIDRWSAEVHTGLTAEDLRADAAQHLDAAQAASRAMVGEWLDGLAGPDGPDVKND</sequence>
<gene>
    <name evidence="2" type="ORF">C8046_08285</name>
</gene>
<proteinExistence type="predicted"/>
<dbReference type="PANTHER" id="PTHR42695">
    <property type="entry name" value="GLUTAMINE AMIDOTRANSFERASE YLR126C-RELATED"/>
    <property type="match status" value="1"/>
</dbReference>
<dbReference type="SUPFAM" id="SSF52317">
    <property type="entry name" value="Class I glutamine amidotransferase-like"/>
    <property type="match status" value="1"/>
</dbReference>
<protein>
    <submittedName>
        <fullName evidence="2">Glutamine amidotransferase</fullName>
    </submittedName>
</protein>
<organism evidence="2 3">
    <name type="scientific">Serinibacter arcticus</name>
    <dbReference type="NCBI Taxonomy" id="1655435"/>
    <lineage>
        <taxon>Bacteria</taxon>
        <taxon>Bacillati</taxon>
        <taxon>Actinomycetota</taxon>
        <taxon>Actinomycetes</taxon>
        <taxon>Micrococcales</taxon>
        <taxon>Beutenbergiaceae</taxon>
        <taxon>Serinibacter</taxon>
    </lineage>
</organism>
<dbReference type="AlphaFoldDB" id="A0A2U1ZUM1"/>
<reference evidence="2 3" key="1">
    <citation type="submission" date="2018-03" db="EMBL/GenBank/DDBJ databases">
        <title>Genome assembly of novel Miniimonas species PCH200.</title>
        <authorList>
            <person name="Thakur V."/>
            <person name="Kumar V."/>
            <person name="Singh D."/>
        </authorList>
    </citation>
    <scope>NUCLEOTIDE SEQUENCE [LARGE SCALE GENOMIC DNA]</scope>
    <source>
        <strain evidence="2 3">PCH200</strain>
    </source>
</reference>
<dbReference type="InterPro" id="IPR044992">
    <property type="entry name" value="ChyE-like"/>
</dbReference>
<dbReference type="Gene3D" id="3.40.50.880">
    <property type="match status" value="1"/>
</dbReference>
<evidence type="ECO:0000313" key="2">
    <source>
        <dbReference type="EMBL" id="PWD50653.1"/>
    </source>
</evidence>
<evidence type="ECO:0000313" key="3">
    <source>
        <dbReference type="Proteomes" id="UP000245166"/>
    </source>
</evidence>
<dbReference type="InterPro" id="IPR029062">
    <property type="entry name" value="Class_I_gatase-like"/>
</dbReference>